<dbReference type="EMBL" id="CAXHTB010000008">
    <property type="protein sequence ID" value="CAL0311107.1"/>
    <property type="molecule type" value="Genomic_DNA"/>
</dbReference>
<name>A0AAV1WPV3_LUPLU</name>
<evidence type="ECO:0000313" key="2">
    <source>
        <dbReference type="EMBL" id="CAL0311107.1"/>
    </source>
</evidence>
<feature type="compositionally biased region" description="Polar residues" evidence="1">
    <location>
        <begin position="86"/>
        <end position="98"/>
    </location>
</feature>
<organism evidence="2 3">
    <name type="scientific">Lupinus luteus</name>
    <name type="common">European yellow lupine</name>
    <dbReference type="NCBI Taxonomy" id="3873"/>
    <lineage>
        <taxon>Eukaryota</taxon>
        <taxon>Viridiplantae</taxon>
        <taxon>Streptophyta</taxon>
        <taxon>Embryophyta</taxon>
        <taxon>Tracheophyta</taxon>
        <taxon>Spermatophyta</taxon>
        <taxon>Magnoliopsida</taxon>
        <taxon>eudicotyledons</taxon>
        <taxon>Gunneridae</taxon>
        <taxon>Pentapetalae</taxon>
        <taxon>rosids</taxon>
        <taxon>fabids</taxon>
        <taxon>Fabales</taxon>
        <taxon>Fabaceae</taxon>
        <taxon>Papilionoideae</taxon>
        <taxon>50 kb inversion clade</taxon>
        <taxon>genistoids sensu lato</taxon>
        <taxon>core genistoids</taxon>
        <taxon>Genisteae</taxon>
        <taxon>Lupinus</taxon>
    </lineage>
</organism>
<evidence type="ECO:0000256" key="1">
    <source>
        <dbReference type="SAM" id="MobiDB-lite"/>
    </source>
</evidence>
<dbReference type="AlphaFoldDB" id="A0AAV1WPV3"/>
<keyword evidence="3" id="KW-1185">Reference proteome</keyword>
<reference evidence="2 3" key="1">
    <citation type="submission" date="2024-03" db="EMBL/GenBank/DDBJ databases">
        <authorList>
            <person name="Martinez-Hernandez J."/>
        </authorList>
    </citation>
    <scope>NUCLEOTIDE SEQUENCE [LARGE SCALE GENOMIC DNA]</scope>
</reference>
<dbReference type="Proteomes" id="UP001497480">
    <property type="component" value="Unassembled WGS sequence"/>
</dbReference>
<accession>A0AAV1WPV3</accession>
<gene>
    <name evidence="2" type="ORF">LLUT_LOCUS12167</name>
</gene>
<proteinExistence type="predicted"/>
<comment type="caution">
    <text evidence="2">The sequence shown here is derived from an EMBL/GenBank/DDBJ whole genome shotgun (WGS) entry which is preliminary data.</text>
</comment>
<protein>
    <submittedName>
        <fullName evidence="2">Uncharacterized protein</fullName>
    </submittedName>
</protein>
<feature type="region of interest" description="Disordered" evidence="1">
    <location>
        <begin position="42"/>
        <end position="98"/>
    </location>
</feature>
<evidence type="ECO:0000313" key="3">
    <source>
        <dbReference type="Proteomes" id="UP001497480"/>
    </source>
</evidence>
<sequence length="134" mass="14686">MMEVSIEVDKILNKTLLTASTSNGDINCQTDQVRTNDTTISSIDKDDVPQAKGIKKKGSDSCVKGRPKSCVERKKKSKDNDKFSSMRHNFSLSMSTPTTQNIPVLQGYEVPATIDLNLTQTNNHSQDGSVSHNA</sequence>